<dbReference type="Pfam" id="PF03795">
    <property type="entry name" value="YCII"/>
    <property type="match status" value="1"/>
</dbReference>
<dbReference type="EMBL" id="QEOB01000039">
    <property type="protein sequence ID" value="PVX62699.1"/>
    <property type="molecule type" value="Genomic_DNA"/>
</dbReference>
<evidence type="ECO:0000259" key="2">
    <source>
        <dbReference type="Pfam" id="PF03795"/>
    </source>
</evidence>
<organism evidence="3 4">
    <name type="scientific">Paraburkholderia unamae</name>
    <dbReference type="NCBI Taxonomy" id="219649"/>
    <lineage>
        <taxon>Bacteria</taxon>
        <taxon>Pseudomonadati</taxon>
        <taxon>Pseudomonadota</taxon>
        <taxon>Betaproteobacteria</taxon>
        <taxon>Burkholderiales</taxon>
        <taxon>Burkholderiaceae</taxon>
        <taxon>Paraburkholderia</taxon>
    </lineage>
</organism>
<gene>
    <name evidence="3" type="ORF">C7402_1396</name>
</gene>
<evidence type="ECO:0000256" key="1">
    <source>
        <dbReference type="ARBA" id="ARBA00007689"/>
    </source>
</evidence>
<sequence length="110" mass="11949">MHIYLVRMEHPDGEGWNQHVVEHVQYLKALIARGQLLASGPLKAGPGARRAGFIVMKAPDRAAVQALVDADPFAREGLICALTIEEWDPLFGMLAEHSSQSLPPELAALA</sequence>
<keyword evidence="4" id="KW-1185">Reference proteome</keyword>
<name>A0ABX5K9B0_9BURK</name>
<dbReference type="Proteomes" id="UP000245712">
    <property type="component" value="Unassembled WGS sequence"/>
</dbReference>
<feature type="domain" description="YCII-related" evidence="2">
    <location>
        <begin position="15"/>
        <end position="87"/>
    </location>
</feature>
<dbReference type="InterPro" id="IPR011008">
    <property type="entry name" value="Dimeric_a/b-barrel"/>
</dbReference>
<proteinExistence type="inferred from homology"/>
<protein>
    <recommendedName>
        <fullName evidence="2">YCII-related domain-containing protein</fullName>
    </recommendedName>
</protein>
<evidence type="ECO:0000313" key="4">
    <source>
        <dbReference type="Proteomes" id="UP000245712"/>
    </source>
</evidence>
<accession>A0ABX5K9B0</accession>
<reference evidence="3 4" key="1">
    <citation type="submission" date="2018-05" db="EMBL/GenBank/DDBJ databases">
        <title>Genomic Encyclopedia of Type Strains, Phase IV (KMG-V): Genome sequencing to study the core and pangenomes of soil and plant-associated prokaryotes.</title>
        <authorList>
            <person name="Whitman W."/>
        </authorList>
    </citation>
    <scope>NUCLEOTIDE SEQUENCE [LARGE SCALE GENOMIC DNA]</scope>
    <source>
        <strain evidence="3 4">SCZa-39</strain>
    </source>
</reference>
<dbReference type="PANTHER" id="PTHR37828">
    <property type="entry name" value="GSR2449 PROTEIN"/>
    <property type="match status" value="1"/>
</dbReference>
<evidence type="ECO:0000313" key="3">
    <source>
        <dbReference type="EMBL" id="PVX62699.1"/>
    </source>
</evidence>
<dbReference type="InterPro" id="IPR005545">
    <property type="entry name" value="YCII"/>
</dbReference>
<comment type="caution">
    <text evidence="3">The sequence shown here is derived from an EMBL/GenBank/DDBJ whole genome shotgun (WGS) entry which is preliminary data.</text>
</comment>
<dbReference type="SUPFAM" id="SSF54909">
    <property type="entry name" value="Dimeric alpha+beta barrel"/>
    <property type="match status" value="1"/>
</dbReference>
<dbReference type="PANTHER" id="PTHR37828:SF1">
    <property type="entry name" value="YCII-RELATED DOMAIN-CONTAINING PROTEIN"/>
    <property type="match status" value="1"/>
</dbReference>
<dbReference type="Gene3D" id="3.30.70.1060">
    <property type="entry name" value="Dimeric alpha+beta barrel"/>
    <property type="match status" value="1"/>
</dbReference>
<dbReference type="RefSeq" id="WP_112177902.1">
    <property type="nucleotide sequence ID" value="NZ_QEOB01000039.1"/>
</dbReference>
<comment type="similarity">
    <text evidence="1">Belongs to the YciI family.</text>
</comment>